<sequence>MGIFKTRSNKKFNYEPRYYKSDKEGSPYQMERKFDQFRKATGDTKGLKAKFTNAWDDYKNNSDKKTNKIIFIIAFILILIFLFIIDFDLSIFKKPL</sequence>
<name>A0A8J2Y8E2_9FLAO</name>
<dbReference type="EMBL" id="BMGK01000005">
    <property type="protein sequence ID" value="GGD92576.1"/>
    <property type="molecule type" value="Genomic_DNA"/>
</dbReference>
<evidence type="ECO:0000256" key="1">
    <source>
        <dbReference type="SAM" id="Phobius"/>
    </source>
</evidence>
<comment type="caution">
    <text evidence="2">The sequence shown here is derived from an EMBL/GenBank/DDBJ whole genome shotgun (WGS) entry which is preliminary data.</text>
</comment>
<dbReference type="Proteomes" id="UP000652231">
    <property type="component" value="Unassembled WGS sequence"/>
</dbReference>
<feature type="transmembrane region" description="Helical" evidence="1">
    <location>
        <begin position="69"/>
        <end position="92"/>
    </location>
</feature>
<dbReference type="AlphaFoldDB" id="A0A8J2Y8E2"/>
<reference evidence="2" key="2">
    <citation type="submission" date="2020-09" db="EMBL/GenBank/DDBJ databases">
        <authorList>
            <person name="Sun Q."/>
            <person name="Zhou Y."/>
        </authorList>
    </citation>
    <scope>NUCLEOTIDE SEQUENCE</scope>
    <source>
        <strain evidence="2">CGMCC 1.12924</strain>
    </source>
</reference>
<dbReference type="RefSeq" id="WP_188441238.1">
    <property type="nucleotide sequence ID" value="NZ_BMGK01000005.1"/>
</dbReference>
<keyword evidence="1" id="KW-0812">Transmembrane</keyword>
<accession>A0A8J2Y8E2</accession>
<gene>
    <name evidence="2" type="ORF">GCM10011312_15480</name>
</gene>
<organism evidence="2 3">
    <name type="scientific">Planktosalinus lacus</name>
    <dbReference type="NCBI Taxonomy" id="1526573"/>
    <lineage>
        <taxon>Bacteria</taxon>
        <taxon>Pseudomonadati</taxon>
        <taxon>Bacteroidota</taxon>
        <taxon>Flavobacteriia</taxon>
        <taxon>Flavobacteriales</taxon>
        <taxon>Flavobacteriaceae</taxon>
        <taxon>Planktosalinus</taxon>
    </lineage>
</organism>
<keyword evidence="1" id="KW-0472">Membrane</keyword>
<keyword evidence="3" id="KW-1185">Reference proteome</keyword>
<evidence type="ECO:0000313" key="3">
    <source>
        <dbReference type="Proteomes" id="UP000652231"/>
    </source>
</evidence>
<evidence type="ECO:0008006" key="4">
    <source>
        <dbReference type="Google" id="ProtNLM"/>
    </source>
</evidence>
<keyword evidence="1" id="KW-1133">Transmembrane helix</keyword>
<evidence type="ECO:0000313" key="2">
    <source>
        <dbReference type="EMBL" id="GGD92576.1"/>
    </source>
</evidence>
<protein>
    <recommendedName>
        <fullName evidence="4">Riboflavin synthase subunit beta</fullName>
    </recommendedName>
</protein>
<proteinExistence type="predicted"/>
<reference evidence="2" key="1">
    <citation type="journal article" date="2014" name="Int. J. Syst. Evol. Microbiol.">
        <title>Complete genome sequence of Corynebacterium casei LMG S-19264T (=DSM 44701T), isolated from a smear-ripened cheese.</title>
        <authorList>
            <consortium name="US DOE Joint Genome Institute (JGI-PGF)"/>
            <person name="Walter F."/>
            <person name="Albersmeier A."/>
            <person name="Kalinowski J."/>
            <person name="Ruckert C."/>
        </authorList>
    </citation>
    <scope>NUCLEOTIDE SEQUENCE</scope>
    <source>
        <strain evidence="2">CGMCC 1.12924</strain>
    </source>
</reference>